<accession>A0A1L9TU57</accession>
<dbReference type="AlphaFoldDB" id="A0A1L9TU57"/>
<sequence>MGIPAEFPHSQSSLRGSVANRLRLRIPTLGSLRPAISGQPRLRCLSRLTVTVQGPEVESEATPDHREPLLAQLRTLPRHAPLLTIQEDPPSDTEWALLSDHFTGVRDLEIETGFNEDLNDRKMPLHWPLDRLMISGVCGEVTKSPHILQGLVKHLILYFTSEMRFEGPRSDELSRAYQEAIDRGEAQAEYIPGSKIQLINITKLGQEWIAQKYGDSSAKAELEPENRPVEGQESRLRTLEIIENDALDTFQRMCAAIPHVVEKVSTLNLRSTSGRPDFSWTEERSFAKILPQLTDLQTLKLSVGEVFHEETTLPALYTSLPPNITTLHFRGPISLCRSGRWEEWVTAFSVDTFLPKLQRLAFVLDIHYEEGKHNKELADAPEEDLLQAQAACERLYEGARRRGITIEPLLDEWADKHVCVRPVDGRWPSPRP</sequence>
<organism evidence="1 2">
    <name type="scientific">Aspergillus sydowii CBS 593.65</name>
    <dbReference type="NCBI Taxonomy" id="1036612"/>
    <lineage>
        <taxon>Eukaryota</taxon>
        <taxon>Fungi</taxon>
        <taxon>Dikarya</taxon>
        <taxon>Ascomycota</taxon>
        <taxon>Pezizomycotina</taxon>
        <taxon>Eurotiomycetes</taxon>
        <taxon>Eurotiomycetidae</taxon>
        <taxon>Eurotiales</taxon>
        <taxon>Aspergillaceae</taxon>
        <taxon>Aspergillus</taxon>
        <taxon>Aspergillus subgen. Nidulantes</taxon>
    </lineage>
</organism>
<gene>
    <name evidence="1" type="ORF">ASPSYDRAFT_86649</name>
</gene>
<dbReference type="STRING" id="1036612.A0A1L9TU57"/>
<evidence type="ECO:0000313" key="1">
    <source>
        <dbReference type="EMBL" id="OJJ63000.1"/>
    </source>
</evidence>
<dbReference type="GeneID" id="63767776"/>
<proteinExistence type="predicted"/>
<evidence type="ECO:0000313" key="2">
    <source>
        <dbReference type="Proteomes" id="UP000184356"/>
    </source>
</evidence>
<protein>
    <submittedName>
        <fullName evidence="1">Uncharacterized protein</fullName>
    </submittedName>
</protein>
<dbReference type="Proteomes" id="UP000184356">
    <property type="component" value="Unassembled WGS sequence"/>
</dbReference>
<dbReference type="EMBL" id="KV878583">
    <property type="protein sequence ID" value="OJJ63000.1"/>
    <property type="molecule type" value="Genomic_DNA"/>
</dbReference>
<name>A0A1L9TU57_9EURO</name>
<dbReference type="RefSeq" id="XP_040706806.1">
    <property type="nucleotide sequence ID" value="XM_040851703.1"/>
</dbReference>
<reference evidence="2" key="1">
    <citation type="journal article" date="2017" name="Genome Biol.">
        <title>Comparative genomics reveals high biological diversity and specific adaptations in the industrially and medically important fungal genus Aspergillus.</title>
        <authorList>
            <person name="de Vries R.P."/>
            <person name="Riley R."/>
            <person name="Wiebenga A."/>
            <person name="Aguilar-Osorio G."/>
            <person name="Amillis S."/>
            <person name="Uchima C.A."/>
            <person name="Anderluh G."/>
            <person name="Asadollahi M."/>
            <person name="Askin M."/>
            <person name="Barry K."/>
            <person name="Battaglia E."/>
            <person name="Bayram O."/>
            <person name="Benocci T."/>
            <person name="Braus-Stromeyer S.A."/>
            <person name="Caldana C."/>
            <person name="Canovas D."/>
            <person name="Cerqueira G.C."/>
            <person name="Chen F."/>
            <person name="Chen W."/>
            <person name="Choi C."/>
            <person name="Clum A."/>
            <person name="Dos Santos R.A."/>
            <person name="Damasio A.R."/>
            <person name="Diallinas G."/>
            <person name="Emri T."/>
            <person name="Fekete E."/>
            <person name="Flipphi M."/>
            <person name="Freyberg S."/>
            <person name="Gallo A."/>
            <person name="Gournas C."/>
            <person name="Habgood R."/>
            <person name="Hainaut M."/>
            <person name="Harispe M.L."/>
            <person name="Henrissat B."/>
            <person name="Hilden K.S."/>
            <person name="Hope R."/>
            <person name="Hossain A."/>
            <person name="Karabika E."/>
            <person name="Karaffa L."/>
            <person name="Karanyi Z."/>
            <person name="Krasevec N."/>
            <person name="Kuo A."/>
            <person name="Kusch H."/>
            <person name="LaButti K."/>
            <person name="Lagendijk E.L."/>
            <person name="Lapidus A."/>
            <person name="Levasseur A."/>
            <person name="Lindquist E."/>
            <person name="Lipzen A."/>
            <person name="Logrieco A.F."/>
            <person name="MacCabe A."/>
            <person name="Maekelae M.R."/>
            <person name="Malavazi I."/>
            <person name="Melin P."/>
            <person name="Meyer V."/>
            <person name="Mielnichuk N."/>
            <person name="Miskei M."/>
            <person name="Molnar A.P."/>
            <person name="Mule G."/>
            <person name="Ngan C.Y."/>
            <person name="Orejas M."/>
            <person name="Orosz E."/>
            <person name="Ouedraogo J.P."/>
            <person name="Overkamp K.M."/>
            <person name="Park H.-S."/>
            <person name="Perrone G."/>
            <person name="Piumi F."/>
            <person name="Punt P.J."/>
            <person name="Ram A.F."/>
            <person name="Ramon A."/>
            <person name="Rauscher S."/>
            <person name="Record E."/>
            <person name="Riano-Pachon D.M."/>
            <person name="Robert V."/>
            <person name="Roehrig J."/>
            <person name="Ruller R."/>
            <person name="Salamov A."/>
            <person name="Salih N.S."/>
            <person name="Samson R.A."/>
            <person name="Sandor E."/>
            <person name="Sanguinetti M."/>
            <person name="Schuetze T."/>
            <person name="Sepcic K."/>
            <person name="Shelest E."/>
            <person name="Sherlock G."/>
            <person name="Sophianopoulou V."/>
            <person name="Squina F.M."/>
            <person name="Sun H."/>
            <person name="Susca A."/>
            <person name="Todd R.B."/>
            <person name="Tsang A."/>
            <person name="Unkles S.E."/>
            <person name="van de Wiele N."/>
            <person name="van Rossen-Uffink D."/>
            <person name="Oliveira J.V."/>
            <person name="Vesth T.C."/>
            <person name="Visser J."/>
            <person name="Yu J.-H."/>
            <person name="Zhou M."/>
            <person name="Andersen M.R."/>
            <person name="Archer D.B."/>
            <person name="Baker S.E."/>
            <person name="Benoit I."/>
            <person name="Brakhage A.A."/>
            <person name="Braus G.H."/>
            <person name="Fischer R."/>
            <person name="Frisvad J.C."/>
            <person name="Goldman G.H."/>
            <person name="Houbraken J."/>
            <person name="Oakley B."/>
            <person name="Pocsi I."/>
            <person name="Scazzocchio C."/>
            <person name="Seiboth B."/>
            <person name="vanKuyk P.A."/>
            <person name="Wortman J."/>
            <person name="Dyer P.S."/>
            <person name="Grigoriev I.V."/>
        </authorList>
    </citation>
    <scope>NUCLEOTIDE SEQUENCE [LARGE SCALE GENOMIC DNA]</scope>
    <source>
        <strain evidence="2">CBS 593.65</strain>
    </source>
</reference>
<dbReference type="OrthoDB" id="4579491at2759"/>
<keyword evidence="2" id="KW-1185">Reference proteome</keyword>
<dbReference type="VEuPathDB" id="FungiDB:ASPSYDRAFT_86649"/>